<evidence type="ECO:0000313" key="3">
    <source>
        <dbReference type="EMBL" id="MCH4561893.1"/>
    </source>
</evidence>
<gene>
    <name evidence="3" type="ORF">MKP05_01970</name>
</gene>
<feature type="chain" id="PRO_5046230779" evidence="2">
    <location>
        <begin position="18"/>
        <end position="448"/>
    </location>
</feature>
<keyword evidence="2" id="KW-0732">Signal</keyword>
<keyword evidence="1" id="KW-1133">Transmembrane helix</keyword>
<keyword evidence="4" id="KW-1185">Reference proteome</keyword>
<keyword evidence="1" id="KW-0472">Membrane</keyword>
<evidence type="ECO:0000313" key="4">
    <source>
        <dbReference type="Proteomes" id="UP001202117"/>
    </source>
</evidence>
<dbReference type="InterPro" id="IPR025060">
    <property type="entry name" value="DUF3999"/>
</dbReference>
<dbReference type="Proteomes" id="UP001202117">
    <property type="component" value="Unassembled WGS sequence"/>
</dbReference>
<protein>
    <submittedName>
        <fullName evidence="3">DUF3999 domain-containing protein</fullName>
    </submittedName>
</protein>
<keyword evidence="1" id="KW-0812">Transmembrane</keyword>
<name>A0ABS9RPX8_9GAMM</name>
<sequence>MRRLLALLLGWPLLVSASDHQGDWVREWPLTLAGEAGGAYRLTLDPAMYRSARDAALGDLQVFDARGVAVPTTVMPEDASADPITATLAVPWFPLPAPETEGGARWELISETDAQGRLRRVETRGLEESAPRRPDGAALVDVGAVDEPLLALELAWPESRAPVDTAYRVEASDDLERWRTVLERGRLLDLTHQGHRITRRQLMLGGVSAPYLRLRPTVGEAPLELEEVRAVPMPVRAERPWQWLALDGQRQAEGSVDYRLDGRFPVVRADVEPASGAGVGRWTLWSRDDEGDDWRRRSGPWVGYRLDDESGEVRSPPREIAGPVRDRHWRLTAEGEAAGMAPTLRLGYRPERVVFLAQGEAPFSLAAGSARARRAEAPVATVLASLREQRGEAWRPAVATAGAARELAGERALRPARDWTTWLLWAVLGGGAALVAGLALGLLRQARG</sequence>
<evidence type="ECO:0000256" key="1">
    <source>
        <dbReference type="SAM" id="Phobius"/>
    </source>
</evidence>
<dbReference type="EMBL" id="JAKVPY010000002">
    <property type="protein sequence ID" value="MCH4561893.1"/>
    <property type="molecule type" value="Genomic_DNA"/>
</dbReference>
<feature type="signal peptide" evidence="2">
    <location>
        <begin position="1"/>
        <end position="17"/>
    </location>
</feature>
<reference evidence="3 4" key="1">
    <citation type="submission" date="2022-02" db="EMBL/GenBank/DDBJ databases">
        <title>Halomonas fukangensis sp. nov., a halophilic bacterium isolated from a bulk soil of Kalidium foliatum at Fukang.</title>
        <authorList>
            <person name="Huang Y."/>
        </authorList>
    </citation>
    <scope>NUCLEOTIDE SEQUENCE [LARGE SCALE GENOMIC DNA]</scope>
    <source>
        <strain evidence="3 4">EGI 63088</strain>
    </source>
</reference>
<feature type="transmembrane region" description="Helical" evidence="1">
    <location>
        <begin position="422"/>
        <end position="443"/>
    </location>
</feature>
<organism evidence="3 4">
    <name type="scientific">Halomonas flagellata</name>
    <dbReference type="NCBI Taxonomy" id="2920385"/>
    <lineage>
        <taxon>Bacteria</taxon>
        <taxon>Pseudomonadati</taxon>
        <taxon>Pseudomonadota</taxon>
        <taxon>Gammaproteobacteria</taxon>
        <taxon>Oceanospirillales</taxon>
        <taxon>Halomonadaceae</taxon>
        <taxon>Halomonas</taxon>
    </lineage>
</organism>
<dbReference type="RefSeq" id="WP_240566795.1">
    <property type="nucleotide sequence ID" value="NZ_JAKVPY010000002.1"/>
</dbReference>
<evidence type="ECO:0000256" key="2">
    <source>
        <dbReference type="SAM" id="SignalP"/>
    </source>
</evidence>
<proteinExistence type="predicted"/>
<dbReference type="Pfam" id="PF13163">
    <property type="entry name" value="DUF3999"/>
    <property type="match status" value="1"/>
</dbReference>
<comment type="caution">
    <text evidence="3">The sequence shown here is derived from an EMBL/GenBank/DDBJ whole genome shotgun (WGS) entry which is preliminary data.</text>
</comment>
<accession>A0ABS9RPX8</accession>